<gene>
    <name evidence="2" type="ORF">PPGU16_61200</name>
</gene>
<reference evidence="2 3" key="1">
    <citation type="journal article" date="2020" name="Genes (Basel)">
        <title>Genomic Comparison of Insect Gut Symbionts from Divergent Burkholderia Subclades.</title>
        <authorList>
            <person name="Takeshita K."/>
            <person name="Kikuchi Y."/>
        </authorList>
    </citation>
    <scope>NUCLEOTIDE SEQUENCE [LARGE SCALE GENOMIC DNA]</scope>
    <source>
        <strain evidence="2 3">PGU16</strain>
        <plasmid evidence="2 3">PPGU16_p1</plasmid>
    </source>
</reference>
<dbReference type="Proteomes" id="UP000510888">
    <property type="component" value="Plasmid PPGU16_p1"/>
</dbReference>
<feature type="region of interest" description="Disordered" evidence="1">
    <location>
        <begin position="99"/>
        <end position="166"/>
    </location>
</feature>
<feature type="region of interest" description="Disordered" evidence="1">
    <location>
        <begin position="31"/>
        <end position="86"/>
    </location>
</feature>
<evidence type="ECO:0000313" key="3">
    <source>
        <dbReference type="Proteomes" id="UP000510888"/>
    </source>
</evidence>
<sequence length="332" mass="34711">MRVLTASRAAPGQTVRTLNVRIVTGGRFIMPKVNGSSPSHIAATPTVGSSQPTPSTSGVKRRASSPLPGMPPSAKQKKSASTNDAPADWQTEVTRFGISGSGVAKAPGGKGKSLATHGETALHDPSASPVGALGTAKPGDLIKKTDAPNAGDHSPSISSVNRTQSDEAKVLGRGAAAVPGAFNVRETDVPTLQFSNDKFQIDKDNHNKPRDSAAHSAFTSLREMHGVGEKSAHPNMDSLLDATARAYSPYNAHGEPAKGGVALPKTNVHSESARGATLHKSSTGVDPMVGQQMMNMWYRQNMAGKPMLDELIRTRQQDAANNATDDPMDTTP</sequence>
<evidence type="ECO:0000313" key="2">
    <source>
        <dbReference type="EMBL" id="BCF93053.1"/>
    </source>
</evidence>
<protein>
    <submittedName>
        <fullName evidence="2">Uncharacterized protein</fullName>
    </submittedName>
</protein>
<dbReference type="AlphaFoldDB" id="A0A7I8BWU3"/>
<dbReference type="EMBL" id="AP023176">
    <property type="protein sequence ID" value="BCF93053.1"/>
    <property type="molecule type" value="Genomic_DNA"/>
</dbReference>
<feature type="compositionally biased region" description="Polar residues" evidence="1">
    <location>
        <begin position="317"/>
        <end position="332"/>
    </location>
</feature>
<feature type="region of interest" description="Disordered" evidence="1">
    <location>
        <begin position="313"/>
        <end position="332"/>
    </location>
</feature>
<proteinExistence type="predicted"/>
<evidence type="ECO:0000256" key="1">
    <source>
        <dbReference type="SAM" id="MobiDB-lite"/>
    </source>
</evidence>
<geneLocation type="plasmid" evidence="2 3">
    <name>PPGU16_p1</name>
</geneLocation>
<dbReference type="KEGG" id="plad:PPGU16_61200"/>
<feature type="compositionally biased region" description="Polar residues" evidence="1">
    <location>
        <begin position="46"/>
        <end position="58"/>
    </location>
</feature>
<accession>A0A7I8BWU3</accession>
<keyword evidence="3" id="KW-1185">Reference proteome</keyword>
<keyword evidence="2" id="KW-0614">Plasmid</keyword>
<organism evidence="2 3">
    <name type="scientific">Paraburkholderia largidicola</name>
    <dbReference type="NCBI Taxonomy" id="3014751"/>
    <lineage>
        <taxon>Bacteria</taxon>
        <taxon>Pseudomonadati</taxon>
        <taxon>Pseudomonadota</taxon>
        <taxon>Betaproteobacteria</taxon>
        <taxon>Burkholderiales</taxon>
        <taxon>Burkholderiaceae</taxon>
        <taxon>Paraburkholderia</taxon>
    </lineage>
</organism>
<name>A0A7I8BWU3_9BURK</name>